<name>C7ZKB3_FUSV7</name>
<dbReference type="Gene3D" id="3.40.50.720">
    <property type="entry name" value="NAD(P)-binding Rossmann-like Domain"/>
    <property type="match status" value="1"/>
</dbReference>
<keyword evidence="2" id="KW-0521">NADP</keyword>
<protein>
    <submittedName>
        <fullName evidence="5">Uncharacterized protein</fullName>
    </submittedName>
</protein>
<dbReference type="KEGG" id="nhe:NECHADRAFT_88750"/>
<dbReference type="GeneID" id="9675845"/>
<dbReference type="HOGENOM" id="CLU_010194_13_1_1"/>
<keyword evidence="6" id="KW-1185">Reference proteome</keyword>
<feature type="compositionally biased region" description="Basic and acidic residues" evidence="4">
    <location>
        <begin position="319"/>
        <end position="328"/>
    </location>
</feature>
<dbReference type="STRING" id="660122.C7ZKB3"/>
<dbReference type="PANTHER" id="PTHR44229:SF4">
    <property type="entry name" value="15-HYDROXYPROSTAGLANDIN DEHYDROGENASE [NAD(+)]"/>
    <property type="match status" value="1"/>
</dbReference>
<dbReference type="OMA" id="VCPWATD"/>
<sequence length="328" mass="35870">MAEIKLCLDALEAVKGQVVVMTGGSQGIGAATVSMLYKRGAHVYFGDSNEIRGRELVDSLRSNTPNTGGSVHFQKLDVRDYRSQLQLFQTPYKEKGRVDVAVSCAAVTEPSGWFGTDDLNLETVMMEPQPLKDAIEINLTSVVLFCRIALAYMGVKDDSKVPDNITFPTSKSIVLVSSIAGVVEQTGLFSYSSAKHGIIGLMRSLRAWAPAKYNVRINAICPWATDTQMMKTVRSAWLEHGLPINTPDEVSQFILQLATDKTLNGRCVVVGGGRGFDTEGIGNTMSEWFGPELTREFLRAQKVLGMGDDWSSTQKGGKRRDMLHLPTG</sequence>
<dbReference type="PANTHER" id="PTHR44229">
    <property type="entry name" value="15-HYDROXYPROSTAGLANDIN DEHYDROGENASE [NAD(+)]"/>
    <property type="match status" value="1"/>
</dbReference>
<dbReference type="Pfam" id="PF00106">
    <property type="entry name" value="adh_short"/>
    <property type="match status" value="1"/>
</dbReference>
<feature type="region of interest" description="Disordered" evidence="4">
    <location>
        <begin position="308"/>
        <end position="328"/>
    </location>
</feature>
<dbReference type="AlphaFoldDB" id="C7ZKB3"/>
<dbReference type="InterPro" id="IPR036291">
    <property type="entry name" value="NAD(P)-bd_dom_sf"/>
</dbReference>
<dbReference type="GO" id="GO:0005737">
    <property type="term" value="C:cytoplasm"/>
    <property type="evidence" value="ECO:0007669"/>
    <property type="project" value="TreeGrafter"/>
</dbReference>
<evidence type="ECO:0000256" key="1">
    <source>
        <dbReference type="ARBA" id="ARBA00006484"/>
    </source>
</evidence>
<reference evidence="5 6" key="1">
    <citation type="journal article" date="2009" name="PLoS Genet.">
        <title>The genome of Nectria haematococca: contribution of supernumerary chromosomes to gene expansion.</title>
        <authorList>
            <person name="Coleman J.J."/>
            <person name="Rounsley S.D."/>
            <person name="Rodriguez-Carres M."/>
            <person name="Kuo A."/>
            <person name="Wasmann C.C."/>
            <person name="Grimwood J."/>
            <person name="Schmutz J."/>
            <person name="Taga M."/>
            <person name="White G.J."/>
            <person name="Zhou S."/>
            <person name="Schwartz D.C."/>
            <person name="Freitag M."/>
            <person name="Ma L.J."/>
            <person name="Danchin E.G."/>
            <person name="Henrissat B."/>
            <person name="Coutinho P.M."/>
            <person name="Nelson D.R."/>
            <person name="Straney D."/>
            <person name="Napoli C.A."/>
            <person name="Barker B.M."/>
            <person name="Gribskov M."/>
            <person name="Rep M."/>
            <person name="Kroken S."/>
            <person name="Molnar I."/>
            <person name="Rensing C."/>
            <person name="Kennell J.C."/>
            <person name="Zamora J."/>
            <person name="Farman M.L."/>
            <person name="Selker E.U."/>
            <person name="Salamov A."/>
            <person name="Shapiro H."/>
            <person name="Pangilinan J."/>
            <person name="Lindquist E."/>
            <person name="Lamers C."/>
            <person name="Grigoriev I.V."/>
            <person name="Geiser D.M."/>
            <person name="Covert S.F."/>
            <person name="Temporini E."/>
            <person name="Vanetten H.D."/>
        </authorList>
    </citation>
    <scope>NUCLEOTIDE SEQUENCE [LARGE SCALE GENOMIC DNA]</scope>
    <source>
        <strain evidence="6">ATCC MYA-4622 / CBS 123669 / FGSC 9596 / NRRL 45880 / 77-13-4</strain>
    </source>
</reference>
<dbReference type="EMBL" id="GG698938">
    <property type="protein sequence ID" value="EEU35496.1"/>
    <property type="molecule type" value="Genomic_DNA"/>
</dbReference>
<organism evidence="5 6">
    <name type="scientific">Fusarium vanettenii (strain ATCC MYA-4622 / CBS 123669 / FGSC 9596 / NRRL 45880 / 77-13-4)</name>
    <name type="common">Fusarium solani subsp. pisi</name>
    <dbReference type="NCBI Taxonomy" id="660122"/>
    <lineage>
        <taxon>Eukaryota</taxon>
        <taxon>Fungi</taxon>
        <taxon>Dikarya</taxon>
        <taxon>Ascomycota</taxon>
        <taxon>Pezizomycotina</taxon>
        <taxon>Sordariomycetes</taxon>
        <taxon>Hypocreomycetidae</taxon>
        <taxon>Hypocreales</taxon>
        <taxon>Nectriaceae</taxon>
        <taxon>Fusarium</taxon>
        <taxon>Fusarium solani species complex</taxon>
        <taxon>Fusarium vanettenii</taxon>
    </lineage>
</organism>
<dbReference type="PROSITE" id="PS00061">
    <property type="entry name" value="ADH_SHORT"/>
    <property type="match status" value="1"/>
</dbReference>
<dbReference type="RefSeq" id="XP_003041209.1">
    <property type="nucleotide sequence ID" value="XM_003041163.1"/>
</dbReference>
<dbReference type="Proteomes" id="UP000005206">
    <property type="component" value="Chromosome 16"/>
</dbReference>
<gene>
    <name evidence="5" type="ORF">NECHADRAFT_88750</name>
</gene>
<evidence type="ECO:0000256" key="4">
    <source>
        <dbReference type="SAM" id="MobiDB-lite"/>
    </source>
</evidence>
<evidence type="ECO:0000256" key="2">
    <source>
        <dbReference type="ARBA" id="ARBA00022857"/>
    </source>
</evidence>
<evidence type="ECO:0000313" key="5">
    <source>
        <dbReference type="EMBL" id="EEU35496.1"/>
    </source>
</evidence>
<evidence type="ECO:0000256" key="3">
    <source>
        <dbReference type="ARBA" id="ARBA00023002"/>
    </source>
</evidence>
<dbReference type="PRINTS" id="PR00081">
    <property type="entry name" value="GDHRDH"/>
</dbReference>
<dbReference type="SUPFAM" id="SSF51735">
    <property type="entry name" value="NAD(P)-binding Rossmann-fold domains"/>
    <property type="match status" value="1"/>
</dbReference>
<comment type="similarity">
    <text evidence="1">Belongs to the short-chain dehydrogenases/reductases (SDR) family.</text>
</comment>
<dbReference type="InterPro" id="IPR020904">
    <property type="entry name" value="Sc_DH/Rdtase_CS"/>
</dbReference>
<dbReference type="GO" id="GO:0016616">
    <property type="term" value="F:oxidoreductase activity, acting on the CH-OH group of donors, NAD or NADP as acceptor"/>
    <property type="evidence" value="ECO:0007669"/>
    <property type="project" value="TreeGrafter"/>
</dbReference>
<dbReference type="OrthoDB" id="5371740at2759"/>
<evidence type="ECO:0000313" key="6">
    <source>
        <dbReference type="Proteomes" id="UP000005206"/>
    </source>
</evidence>
<dbReference type="InParanoid" id="C7ZKB3"/>
<dbReference type="eggNOG" id="KOG0725">
    <property type="taxonomic scope" value="Eukaryota"/>
</dbReference>
<proteinExistence type="inferred from homology"/>
<dbReference type="VEuPathDB" id="FungiDB:NECHADRAFT_88750"/>
<keyword evidence="3" id="KW-0560">Oxidoreductase</keyword>
<dbReference type="InterPro" id="IPR002347">
    <property type="entry name" value="SDR_fam"/>
</dbReference>
<accession>C7ZKB3</accession>